<comment type="pathway">
    <text evidence="4">Amino-sugar metabolism; N-acetylneuraminate degradation; D-fructose 6-phosphate from N-acetylneuraminate: step 5/5.</text>
</comment>
<dbReference type="InterPro" id="IPR006148">
    <property type="entry name" value="Glc/Gal-6P_isomerase"/>
</dbReference>
<dbReference type="NCBIfam" id="NF001684">
    <property type="entry name" value="PRK00443.1-4"/>
    <property type="match status" value="1"/>
</dbReference>
<dbReference type="NCBIfam" id="TIGR00502">
    <property type="entry name" value="nagB"/>
    <property type="match status" value="1"/>
</dbReference>
<reference evidence="6 7" key="1">
    <citation type="submission" date="2018-01" db="EMBL/GenBank/DDBJ databases">
        <title>Genome Sequencing and Assembly of Anaerobacter polyendosporus strain CT4.</title>
        <authorList>
            <person name="Tachaapaikoon C."/>
            <person name="Sutheeworapong S."/>
            <person name="Jenjaroenpun P."/>
            <person name="Wongsurawat T."/>
            <person name="Nookeaw I."/>
            <person name="Cheawchanlertfa P."/>
            <person name="Kosugi A."/>
            <person name="Cheevadhanarak S."/>
            <person name="Ratanakhanokchai K."/>
        </authorList>
    </citation>
    <scope>NUCLEOTIDE SEQUENCE [LARGE SCALE GENOMIC DNA]</scope>
    <source>
        <strain evidence="6 7">CT4</strain>
    </source>
</reference>
<dbReference type="KEGG" id="cmah:C1I91_03470"/>
<comment type="catalytic activity">
    <reaction evidence="1 4">
        <text>alpha-D-glucosamine 6-phosphate + H2O = beta-D-fructose 6-phosphate + NH4(+)</text>
        <dbReference type="Rhea" id="RHEA:12172"/>
        <dbReference type="ChEBI" id="CHEBI:15377"/>
        <dbReference type="ChEBI" id="CHEBI:28938"/>
        <dbReference type="ChEBI" id="CHEBI:57634"/>
        <dbReference type="ChEBI" id="CHEBI:75989"/>
        <dbReference type="EC" id="3.5.99.6"/>
    </reaction>
</comment>
<evidence type="ECO:0000259" key="5">
    <source>
        <dbReference type="Pfam" id="PF01182"/>
    </source>
</evidence>
<dbReference type="AlphaFoldDB" id="A0A410DNY7"/>
<name>A0A410DNY7_9CLOT</name>
<feature type="active site" description="Proton acceptor; for ring-opening step" evidence="4">
    <location>
        <position position="138"/>
    </location>
</feature>
<dbReference type="GO" id="GO:0042802">
    <property type="term" value="F:identical protein binding"/>
    <property type="evidence" value="ECO:0007669"/>
    <property type="project" value="TreeGrafter"/>
</dbReference>
<dbReference type="GO" id="GO:0004342">
    <property type="term" value="F:glucosamine-6-phosphate deaminase activity"/>
    <property type="evidence" value="ECO:0007669"/>
    <property type="project" value="UniProtKB-UniRule"/>
</dbReference>
<dbReference type="InterPro" id="IPR037171">
    <property type="entry name" value="NagB/RpiA_transferase-like"/>
</dbReference>
<feature type="active site" description="For ring-opening step" evidence="4">
    <location>
        <position position="136"/>
    </location>
</feature>
<evidence type="ECO:0000256" key="2">
    <source>
        <dbReference type="ARBA" id="ARBA00022801"/>
    </source>
</evidence>
<dbReference type="Gene3D" id="3.40.50.1360">
    <property type="match status" value="1"/>
</dbReference>
<dbReference type="OrthoDB" id="9791139at2"/>
<comment type="function">
    <text evidence="4">Catalyzes the reversible isomerization-deamination of glucosamine 6-phosphate (GlcN6P) to form fructose 6-phosphate (Fru6P) and ammonium ion.</text>
</comment>
<dbReference type="PANTHER" id="PTHR11280">
    <property type="entry name" value="GLUCOSAMINE-6-PHOSPHATE ISOMERASE"/>
    <property type="match status" value="1"/>
</dbReference>
<proteinExistence type="inferred from homology"/>
<dbReference type="HAMAP" id="MF_01241">
    <property type="entry name" value="GlcN6P_deamin"/>
    <property type="match status" value="1"/>
</dbReference>
<dbReference type="Pfam" id="PF01182">
    <property type="entry name" value="Glucosamine_iso"/>
    <property type="match status" value="1"/>
</dbReference>
<evidence type="ECO:0000256" key="3">
    <source>
        <dbReference type="ARBA" id="ARBA00023277"/>
    </source>
</evidence>
<dbReference type="GO" id="GO:0006046">
    <property type="term" value="P:N-acetylglucosamine catabolic process"/>
    <property type="evidence" value="ECO:0007669"/>
    <property type="project" value="UniProtKB-UniRule"/>
</dbReference>
<comment type="caution">
    <text evidence="4">Lacks conserved residue(s) required for the propagation of feature annotation.</text>
</comment>
<organism evidence="6 7">
    <name type="scientific">Clostridium manihotivorum</name>
    <dbReference type="NCBI Taxonomy" id="2320868"/>
    <lineage>
        <taxon>Bacteria</taxon>
        <taxon>Bacillati</taxon>
        <taxon>Bacillota</taxon>
        <taxon>Clostridia</taxon>
        <taxon>Eubacteriales</taxon>
        <taxon>Clostridiaceae</taxon>
        <taxon>Clostridium</taxon>
    </lineage>
</organism>
<dbReference type="GO" id="GO:0005975">
    <property type="term" value="P:carbohydrate metabolic process"/>
    <property type="evidence" value="ECO:0007669"/>
    <property type="project" value="InterPro"/>
</dbReference>
<dbReference type="EMBL" id="CP025746">
    <property type="protein sequence ID" value="QAA30791.1"/>
    <property type="molecule type" value="Genomic_DNA"/>
</dbReference>
<dbReference type="Proteomes" id="UP000286268">
    <property type="component" value="Chromosome"/>
</dbReference>
<dbReference type="CDD" id="cd01399">
    <property type="entry name" value="GlcN6P_deaminase"/>
    <property type="match status" value="1"/>
</dbReference>
<comment type="similarity">
    <text evidence="4">Belongs to the glucosamine/galactosamine-6-phosphate isomerase family. NagB subfamily.</text>
</comment>
<evidence type="ECO:0000313" key="7">
    <source>
        <dbReference type="Proteomes" id="UP000286268"/>
    </source>
</evidence>
<feature type="domain" description="Glucosamine/galactosamine-6-phosphate isomerase" evidence="5">
    <location>
        <begin position="11"/>
        <end position="228"/>
    </location>
</feature>
<keyword evidence="3 4" id="KW-0119">Carbohydrate metabolism</keyword>
<dbReference type="GO" id="GO:0019262">
    <property type="term" value="P:N-acetylneuraminate catabolic process"/>
    <property type="evidence" value="ECO:0007669"/>
    <property type="project" value="UniProtKB-UniRule"/>
</dbReference>
<evidence type="ECO:0000256" key="1">
    <source>
        <dbReference type="ARBA" id="ARBA00000644"/>
    </source>
</evidence>
<dbReference type="FunFam" id="3.40.50.1360:FF:000003">
    <property type="entry name" value="Glucosamine-6-phosphate deaminase"/>
    <property type="match status" value="1"/>
</dbReference>
<dbReference type="GO" id="GO:0005737">
    <property type="term" value="C:cytoplasm"/>
    <property type="evidence" value="ECO:0007669"/>
    <property type="project" value="TreeGrafter"/>
</dbReference>
<keyword evidence="2 4" id="KW-0378">Hydrolase</keyword>
<dbReference type="EC" id="3.5.99.6" evidence="4"/>
<accession>A0A410DNY7</accession>
<dbReference type="PROSITE" id="PS01161">
    <property type="entry name" value="GLC_GALNAC_ISOMERASE"/>
    <property type="match status" value="1"/>
</dbReference>
<sequence>MKLIVTKDYEEMSKVAAKEISDFINSKPEAVLGLATGGTPKGLYEELIKLNKQEIVDFSNVTSINLDEYIGLSGEHEQSYRYFMDHNFFNYINIDKSKTFVPNGLADNIDLECIEYDKKIAELGGIDLQLLGIGSNGHIGFNEPAEYLYMGTHQTNLAKDTIEANSRFFKSIDEVPRKAITMGIGGIMKAKKIVLLASGENKAEVVKELVSGKITTEVPASMLQMHRDVVIVIDEAAAKFLSLHSGEYIKSSSGL</sequence>
<protein>
    <recommendedName>
        <fullName evidence="4">Glucosamine-6-phosphate deaminase</fullName>
        <ecNumber evidence="4">3.5.99.6</ecNumber>
    </recommendedName>
    <alternativeName>
        <fullName evidence="4">GlcN6P deaminase</fullName>
        <shortName evidence="4">GNPDA</shortName>
    </alternativeName>
    <alternativeName>
        <fullName evidence="4">Glucosamine-6-phosphate isomerase</fullName>
    </alternativeName>
</protein>
<dbReference type="RefSeq" id="WP_128211243.1">
    <property type="nucleotide sequence ID" value="NZ_CP025746.1"/>
</dbReference>
<dbReference type="SUPFAM" id="SSF100950">
    <property type="entry name" value="NagB/RpiA/CoA transferase-like"/>
    <property type="match status" value="1"/>
</dbReference>
<keyword evidence="7" id="KW-1185">Reference proteome</keyword>
<evidence type="ECO:0000256" key="4">
    <source>
        <dbReference type="HAMAP-Rule" id="MF_01241"/>
    </source>
</evidence>
<dbReference type="InterPro" id="IPR018321">
    <property type="entry name" value="Glucosamine6P_isomerase_CS"/>
</dbReference>
<feature type="active site" description="For ring-opening step" evidence="4">
    <location>
        <position position="143"/>
    </location>
</feature>
<dbReference type="InterPro" id="IPR004547">
    <property type="entry name" value="Glucosamine6P_isomerase"/>
</dbReference>
<feature type="active site" description="Proton acceptor; for enolization step" evidence="4">
    <location>
        <position position="67"/>
    </location>
</feature>
<gene>
    <name evidence="4 6" type="primary">nagB</name>
    <name evidence="6" type="ORF">C1I91_03470</name>
</gene>
<dbReference type="PANTHER" id="PTHR11280:SF5">
    <property type="entry name" value="GLUCOSAMINE-6-PHOSPHATE ISOMERASE"/>
    <property type="match status" value="1"/>
</dbReference>
<evidence type="ECO:0000313" key="6">
    <source>
        <dbReference type="EMBL" id="QAA30791.1"/>
    </source>
</evidence>
<dbReference type="UniPathway" id="UPA00629">
    <property type="reaction ID" value="UER00684"/>
</dbReference>
<dbReference type="GO" id="GO:0006043">
    <property type="term" value="P:glucosamine catabolic process"/>
    <property type="evidence" value="ECO:0007669"/>
    <property type="project" value="TreeGrafter"/>
</dbReference>